<comment type="caution">
    <text evidence="1">The sequence shown here is derived from an EMBL/GenBank/DDBJ whole genome shotgun (WGS) entry which is preliminary data.</text>
</comment>
<proteinExistence type="predicted"/>
<reference evidence="1 2" key="1">
    <citation type="submission" date="2023-09" db="EMBL/GenBank/DDBJ databases">
        <title>Genomes of two closely related lineages of the louse Polyplax serrata with different host specificities.</title>
        <authorList>
            <person name="Martinu J."/>
            <person name="Tarabai H."/>
            <person name="Stefka J."/>
            <person name="Hypsa V."/>
        </authorList>
    </citation>
    <scope>NUCLEOTIDE SEQUENCE [LARGE SCALE GENOMIC DNA]</scope>
    <source>
        <strain evidence="1">98ZLc_SE</strain>
    </source>
</reference>
<name>A0ABR1AWX0_POLSC</name>
<gene>
    <name evidence="1" type="ORF">RUM44_002860</name>
</gene>
<evidence type="ECO:0000313" key="1">
    <source>
        <dbReference type="EMBL" id="KAK6630691.1"/>
    </source>
</evidence>
<accession>A0ABR1AWX0</accession>
<sequence>MQTGRTDKCGEMEQQEKAKFPKIKIRKIPVFQIRDIQRKAKERATPTKGKTEKLKTLKETMKNNKNGGRREGLVWWANKSAFIR</sequence>
<organism evidence="1 2">
    <name type="scientific">Polyplax serrata</name>
    <name type="common">Common mouse louse</name>
    <dbReference type="NCBI Taxonomy" id="468196"/>
    <lineage>
        <taxon>Eukaryota</taxon>
        <taxon>Metazoa</taxon>
        <taxon>Ecdysozoa</taxon>
        <taxon>Arthropoda</taxon>
        <taxon>Hexapoda</taxon>
        <taxon>Insecta</taxon>
        <taxon>Pterygota</taxon>
        <taxon>Neoptera</taxon>
        <taxon>Paraneoptera</taxon>
        <taxon>Psocodea</taxon>
        <taxon>Troctomorpha</taxon>
        <taxon>Phthiraptera</taxon>
        <taxon>Anoplura</taxon>
        <taxon>Polyplacidae</taxon>
        <taxon>Polyplax</taxon>
    </lineage>
</organism>
<dbReference type="Proteomes" id="UP001359485">
    <property type="component" value="Unassembled WGS sequence"/>
</dbReference>
<dbReference type="EMBL" id="JAWJWF010000007">
    <property type="protein sequence ID" value="KAK6630691.1"/>
    <property type="molecule type" value="Genomic_DNA"/>
</dbReference>
<keyword evidence="2" id="KW-1185">Reference proteome</keyword>
<protein>
    <submittedName>
        <fullName evidence="1">Uncharacterized protein</fullName>
    </submittedName>
</protein>
<evidence type="ECO:0000313" key="2">
    <source>
        <dbReference type="Proteomes" id="UP001359485"/>
    </source>
</evidence>